<reference evidence="5 6" key="1">
    <citation type="journal article" date="2013" name="Genome Announc.">
        <title>Complete genome sequence of the hyperthermophilic sulfate-reducing bacterium Thermodesulfobacterium geofontis OPF15T.</title>
        <authorList>
            <person name="Elkins J.G."/>
            <person name="Hamilton-Brehm S.D."/>
            <person name="Lucas S."/>
            <person name="Han J."/>
            <person name="Lapidus A."/>
            <person name="Cheng J.F."/>
            <person name="Goodwin L.A."/>
            <person name="Pitluck S."/>
            <person name="Peters L."/>
            <person name="Mikhailova N."/>
            <person name="Davenport K.W."/>
            <person name="Detter J.C."/>
            <person name="Han C.S."/>
            <person name="Tapia R."/>
            <person name="Land M.L."/>
            <person name="Hauser L."/>
            <person name="Kyrpides N.C."/>
            <person name="Ivanova N.N."/>
            <person name="Pagani I."/>
            <person name="Bruce D."/>
            <person name="Woyke T."/>
            <person name="Cottingham R.W."/>
        </authorList>
    </citation>
    <scope>NUCLEOTIDE SEQUENCE [LARGE SCALE GENOMIC DNA]</scope>
    <source>
        <strain evidence="5 6">OPF15</strain>
    </source>
</reference>
<dbReference type="HOGENOM" id="CLU_091396_4_1_0"/>
<dbReference type="Proteomes" id="UP000006583">
    <property type="component" value="Chromosome"/>
</dbReference>
<evidence type="ECO:0000256" key="2">
    <source>
        <dbReference type="ARBA" id="ARBA00023235"/>
    </source>
</evidence>
<dbReference type="AlphaFoldDB" id="F8C1R2"/>
<feature type="binding site" evidence="4">
    <location>
        <position position="111"/>
    </location>
    <ligand>
        <name>D-ribulose 5-phosphate</name>
        <dbReference type="ChEBI" id="CHEBI:58121"/>
    </ligand>
</feature>
<proteinExistence type="inferred from homology"/>
<dbReference type="InterPro" id="IPR036569">
    <property type="entry name" value="RpiB_LacA_LacB_sf"/>
</dbReference>
<evidence type="ECO:0000256" key="1">
    <source>
        <dbReference type="ARBA" id="ARBA00008754"/>
    </source>
</evidence>
<dbReference type="STRING" id="795359.TOPB45_0014"/>
<evidence type="ECO:0000256" key="4">
    <source>
        <dbReference type="PIRSR" id="PIRSR005384-2"/>
    </source>
</evidence>
<feature type="active site" description="Proton acceptor" evidence="3">
    <location>
        <position position="67"/>
    </location>
</feature>
<evidence type="ECO:0000313" key="5">
    <source>
        <dbReference type="EMBL" id="AEH22131.1"/>
    </source>
</evidence>
<dbReference type="RefSeq" id="WP_013908831.1">
    <property type="nucleotide sequence ID" value="NC_015682.1"/>
</dbReference>
<protein>
    <submittedName>
        <fullName evidence="5">Sugar-phosphate isomerase, RpiB/LacA/LacB family</fullName>
        <ecNumber evidence="5">5.3.1.6</ecNumber>
    </submittedName>
</protein>
<dbReference type="Pfam" id="PF02502">
    <property type="entry name" value="LacAB_rpiB"/>
    <property type="match status" value="1"/>
</dbReference>
<dbReference type="NCBIfam" id="NF004051">
    <property type="entry name" value="PRK05571.1"/>
    <property type="match status" value="1"/>
</dbReference>
<dbReference type="PATRIC" id="fig|795359.3.peg.14"/>
<feature type="binding site" evidence="4">
    <location>
        <position position="138"/>
    </location>
    <ligand>
        <name>D-ribulose 5-phosphate</name>
        <dbReference type="ChEBI" id="CHEBI:58121"/>
    </ligand>
</feature>
<feature type="binding site" evidence="4">
    <location>
        <position position="134"/>
    </location>
    <ligand>
        <name>D-ribulose 5-phosphate</name>
        <dbReference type="ChEBI" id="CHEBI:58121"/>
    </ligand>
</feature>
<dbReference type="InterPro" id="IPR004785">
    <property type="entry name" value="RpiB"/>
</dbReference>
<dbReference type="EMBL" id="CP002829">
    <property type="protein sequence ID" value="AEH22131.1"/>
    <property type="molecule type" value="Genomic_DNA"/>
</dbReference>
<evidence type="ECO:0000256" key="3">
    <source>
        <dbReference type="PIRSR" id="PIRSR005384-1"/>
    </source>
</evidence>
<dbReference type="OrthoDB" id="1778624at2"/>
<dbReference type="GO" id="GO:0019316">
    <property type="term" value="P:D-allose catabolic process"/>
    <property type="evidence" value="ECO:0007669"/>
    <property type="project" value="TreeGrafter"/>
</dbReference>
<accession>F8C1R2</accession>
<dbReference type="SUPFAM" id="SSF89623">
    <property type="entry name" value="Ribose/Galactose isomerase RpiB/AlsB"/>
    <property type="match status" value="1"/>
</dbReference>
<dbReference type="InterPro" id="IPR003500">
    <property type="entry name" value="RpiB_LacA_LacB"/>
</dbReference>
<feature type="binding site" evidence="4">
    <location>
        <begin position="68"/>
        <end position="72"/>
    </location>
    <ligand>
        <name>D-ribulose 5-phosphate</name>
        <dbReference type="ChEBI" id="CHEBI:58121"/>
    </ligand>
</feature>
<sequence>MGKSIVIASDHAGYFLKEKIKEFLKKENYEVIDVGCFSPESVDYPEYGAKAVEKILNKEADLGILICGTGIGMSIFANRFPGIRAALCHEPFSAKMARLHNNANILVLGGRLIGEVMAIEIVKTFLETPFEGGRHERRINLIEELAKNKWI</sequence>
<dbReference type="Gene3D" id="3.40.1400.10">
    <property type="entry name" value="Sugar-phosphate isomerase, RpiB/LacA/LacB"/>
    <property type="match status" value="1"/>
</dbReference>
<organism evidence="5 6">
    <name type="scientific">Thermodesulfobacterium geofontis (strain OPF15)</name>
    <dbReference type="NCBI Taxonomy" id="795359"/>
    <lineage>
        <taxon>Bacteria</taxon>
        <taxon>Pseudomonadati</taxon>
        <taxon>Thermodesulfobacteriota</taxon>
        <taxon>Thermodesulfobacteria</taxon>
        <taxon>Thermodesulfobacteriales</taxon>
        <taxon>Thermodesulfobacteriaceae</taxon>
        <taxon>Thermodesulfobacterium</taxon>
    </lineage>
</organism>
<dbReference type="EC" id="5.3.1.6" evidence="5"/>
<evidence type="ECO:0000313" key="6">
    <source>
        <dbReference type="Proteomes" id="UP000006583"/>
    </source>
</evidence>
<dbReference type="PANTHER" id="PTHR30345:SF0">
    <property type="entry name" value="DNA DAMAGE-REPAIR_TOLERATION PROTEIN DRT102"/>
    <property type="match status" value="1"/>
</dbReference>
<gene>
    <name evidence="5" type="ordered locus">TOPB45_0014</name>
</gene>
<dbReference type="GO" id="GO:0009052">
    <property type="term" value="P:pentose-phosphate shunt, non-oxidative branch"/>
    <property type="evidence" value="ECO:0007669"/>
    <property type="project" value="TreeGrafter"/>
</dbReference>
<dbReference type="eggNOG" id="COG0698">
    <property type="taxonomic scope" value="Bacteria"/>
</dbReference>
<comment type="similarity">
    <text evidence="1">Belongs to the LacAB/RpiB family.</text>
</comment>
<name>F8C1R2_THEGP</name>
<feature type="binding site" evidence="4">
    <location>
        <begin position="10"/>
        <end position="11"/>
    </location>
    <ligand>
        <name>D-ribulose 5-phosphate</name>
        <dbReference type="ChEBI" id="CHEBI:58121"/>
    </ligand>
</feature>
<keyword evidence="2 5" id="KW-0413">Isomerase</keyword>
<dbReference type="GO" id="GO:0004751">
    <property type="term" value="F:ribose-5-phosphate isomerase activity"/>
    <property type="evidence" value="ECO:0007669"/>
    <property type="project" value="UniProtKB-EC"/>
</dbReference>
<dbReference type="KEGG" id="top:TOPB45_0014"/>
<dbReference type="NCBIfam" id="TIGR01120">
    <property type="entry name" value="rpiB"/>
    <property type="match status" value="1"/>
</dbReference>
<feature type="active site" description="Proton donor" evidence="3">
    <location>
        <position position="100"/>
    </location>
</feature>
<dbReference type="NCBIfam" id="TIGR00689">
    <property type="entry name" value="rpiB_lacA_lacB"/>
    <property type="match status" value="1"/>
</dbReference>
<dbReference type="PANTHER" id="PTHR30345">
    <property type="entry name" value="RIBOSE-5-PHOSPHATE ISOMERASE B"/>
    <property type="match status" value="1"/>
</dbReference>
<keyword evidence="6" id="KW-1185">Reference proteome</keyword>
<dbReference type="PIRSF" id="PIRSF005384">
    <property type="entry name" value="RpiB_LacA_B"/>
    <property type="match status" value="1"/>
</dbReference>
<feature type="binding site" evidence="4">
    <location>
        <position position="101"/>
    </location>
    <ligand>
        <name>D-ribulose 5-phosphate</name>
        <dbReference type="ChEBI" id="CHEBI:58121"/>
    </ligand>
</feature>